<feature type="domain" description="HTH asnC-type" evidence="4">
    <location>
        <begin position="4"/>
        <end position="69"/>
    </location>
</feature>
<dbReference type="AlphaFoldDB" id="A0A117L1Z7"/>
<dbReference type="GO" id="GO:0043200">
    <property type="term" value="P:response to amino acid"/>
    <property type="evidence" value="ECO:0007669"/>
    <property type="project" value="TreeGrafter"/>
</dbReference>
<evidence type="ECO:0000256" key="1">
    <source>
        <dbReference type="ARBA" id="ARBA00023015"/>
    </source>
</evidence>
<dbReference type="Proteomes" id="UP000053911">
    <property type="component" value="Unassembled WGS sequence"/>
</dbReference>
<dbReference type="InterPro" id="IPR054609">
    <property type="entry name" value="PF0864-like_C"/>
</dbReference>
<keyword evidence="3" id="KW-0804">Transcription</keyword>
<dbReference type="CDD" id="cd00090">
    <property type="entry name" value="HTH_ARSR"/>
    <property type="match status" value="1"/>
</dbReference>
<dbReference type="Pfam" id="PF13412">
    <property type="entry name" value="HTH_24"/>
    <property type="match status" value="1"/>
</dbReference>
<dbReference type="SUPFAM" id="SSF46785">
    <property type="entry name" value="Winged helix' DNA-binding domain"/>
    <property type="match status" value="1"/>
</dbReference>
<dbReference type="EMBL" id="LGFD01000005">
    <property type="protein sequence ID" value="KUK18279.1"/>
    <property type="molecule type" value="Genomic_DNA"/>
</dbReference>
<dbReference type="InterPro" id="IPR019888">
    <property type="entry name" value="Tscrpt_reg_AsnC-like"/>
</dbReference>
<organism evidence="5 6">
    <name type="scientific">Thermococcus sibiricus</name>
    <dbReference type="NCBI Taxonomy" id="172049"/>
    <lineage>
        <taxon>Archaea</taxon>
        <taxon>Methanobacteriati</taxon>
        <taxon>Methanobacteriota</taxon>
        <taxon>Thermococci</taxon>
        <taxon>Thermococcales</taxon>
        <taxon>Thermococcaceae</taxon>
        <taxon>Thermococcus</taxon>
    </lineage>
</organism>
<dbReference type="InterPro" id="IPR036390">
    <property type="entry name" value="WH_DNA-bd_sf"/>
</dbReference>
<dbReference type="PROSITE" id="PS50956">
    <property type="entry name" value="HTH_ASNC_2"/>
    <property type="match status" value="1"/>
</dbReference>
<dbReference type="Pfam" id="PF22482">
    <property type="entry name" value="AsnC_trans_reg_3"/>
    <property type="match status" value="1"/>
</dbReference>
<gene>
    <name evidence="5" type="ORF">XD54_0370</name>
</gene>
<dbReference type="SMART" id="SM00344">
    <property type="entry name" value="HTH_ASNC"/>
    <property type="match status" value="1"/>
</dbReference>
<comment type="caution">
    <text evidence="5">The sequence shown here is derived from an EMBL/GenBank/DDBJ whole genome shotgun (WGS) entry which is preliminary data.</text>
</comment>
<dbReference type="PRINTS" id="PR00033">
    <property type="entry name" value="HTHASNC"/>
</dbReference>
<dbReference type="PATRIC" id="fig|172049.5.peg.940"/>
<evidence type="ECO:0000313" key="6">
    <source>
        <dbReference type="Proteomes" id="UP000053911"/>
    </source>
</evidence>
<dbReference type="PANTHER" id="PTHR30154:SF34">
    <property type="entry name" value="TRANSCRIPTIONAL REGULATOR AZLB"/>
    <property type="match status" value="1"/>
</dbReference>
<dbReference type="GO" id="GO:0043565">
    <property type="term" value="F:sequence-specific DNA binding"/>
    <property type="evidence" value="ECO:0007669"/>
    <property type="project" value="InterPro"/>
</dbReference>
<dbReference type="Gene3D" id="1.10.10.10">
    <property type="entry name" value="Winged helix-like DNA-binding domain superfamily/Winged helix DNA-binding domain"/>
    <property type="match status" value="1"/>
</dbReference>
<sequence length="160" mass="18458">MVYLDDLDREILKLLREDARLTISEMSERLNKPESTIHFRIKKLIERGVIERYTIVLGKSARPNEIAFVVLELEKPVIEDFLDKYLEYVSRNLAMLPNTLLVGKTEEERIIALVGADSKEELLKCIEENIKSIPSVKNVSVHYIKDFKKGEEIKGLLMGI</sequence>
<protein>
    <submittedName>
        <fullName evidence="5">Putative transcription regulator, Lrp/AsnC family</fullName>
    </submittedName>
</protein>
<dbReference type="Gene3D" id="3.30.70.920">
    <property type="match status" value="1"/>
</dbReference>
<keyword evidence="2" id="KW-0238">DNA-binding</keyword>
<evidence type="ECO:0000256" key="3">
    <source>
        <dbReference type="ARBA" id="ARBA00023163"/>
    </source>
</evidence>
<dbReference type="RefSeq" id="WP_283217260.1">
    <property type="nucleotide sequence ID" value="NZ_LGFD01000005.1"/>
</dbReference>
<dbReference type="InterPro" id="IPR011991">
    <property type="entry name" value="ArsR-like_HTH"/>
</dbReference>
<evidence type="ECO:0000256" key="2">
    <source>
        <dbReference type="ARBA" id="ARBA00023125"/>
    </source>
</evidence>
<keyword evidence="1" id="KW-0805">Transcription regulation</keyword>
<accession>A0A117L1Z7</accession>
<dbReference type="InterPro" id="IPR036388">
    <property type="entry name" value="WH-like_DNA-bd_sf"/>
</dbReference>
<evidence type="ECO:0000313" key="5">
    <source>
        <dbReference type="EMBL" id="KUK18279.1"/>
    </source>
</evidence>
<reference evidence="6" key="1">
    <citation type="journal article" date="2015" name="MBio">
        <title>Genome-Resolved Metagenomic Analysis Reveals Roles for Candidate Phyla and Other Microbial Community Members in Biogeochemical Transformations in Oil Reservoirs.</title>
        <authorList>
            <person name="Hu P."/>
            <person name="Tom L."/>
            <person name="Singh A."/>
            <person name="Thomas B.C."/>
            <person name="Baker B.J."/>
            <person name="Piceno Y.M."/>
            <person name="Andersen G.L."/>
            <person name="Banfield J.F."/>
        </authorList>
    </citation>
    <scope>NUCLEOTIDE SEQUENCE [LARGE SCALE GENOMIC DNA]</scope>
</reference>
<name>A0A117L1Z7_9EURY</name>
<dbReference type="PANTHER" id="PTHR30154">
    <property type="entry name" value="LEUCINE-RESPONSIVE REGULATORY PROTEIN"/>
    <property type="match status" value="1"/>
</dbReference>
<dbReference type="InterPro" id="IPR000485">
    <property type="entry name" value="AsnC-type_HTH_dom"/>
</dbReference>
<evidence type="ECO:0000259" key="4">
    <source>
        <dbReference type="PROSITE" id="PS50956"/>
    </source>
</evidence>
<proteinExistence type="predicted"/>
<dbReference type="GO" id="GO:0005829">
    <property type="term" value="C:cytosol"/>
    <property type="evidence" value="ECO:0007669"/>
    <property type="project" value="TreeGrafter"/>
</dbReference>